<keyword evidence="1" id="KW-0805">Transcription regulation</keyword>
<keyword evidence="2" id="KW-0731">Sigma factor</keyword>
<evidence type="ECO:0000313" key="8">
    <source>
        <dbReference type="EMBL" id="MSU02618.1"/>
    </source>
</evidence>
<evidence type="ECO:0000256" key="3">
    <source>
        <dbReference type="ARBA" id="ARBA00023125"/>
    </source>
</evidence>
<dbReference type="Pfam" id="PF04545">
    <property type="entry name" value="Sigma70_r4"/>
    <property type="match status" value="1"/>
</dbReference>
<feature type="domain" description="RNA polymerase sigma-70 region 2" evidence="6">
    <location>
        <begin position="52"/>
        <end position="109"/>
    </location>
</feature>
<dbReference type="InterPro" id="IPR014284">
    <property type="entry name" value="RNA_pol_sigma-70_dom"/>
</dbReference>
<dbReference type="CDD" id="cd06171">
    <property type="entry name" value="Sigma70_r4"/>
    <property type="match status" value="1"/>
</dbReference>
<dbReference type="Proteomes" id="UP000469523">
    <property type="component" value="Unassembled WGS sequence"/>
</dbReference>
<dbReference type="InterPro" id="IPR007627">
    <property type="entry name" value="RNA_pol_sigma70_r2"/>
</dbReference>
<evidence type="ECO:0000256" key="1">
    <source>
        <dbReference type="ARBA" id="ARBA00023015"/>
    </source>
</evidence>
<dbReference type="SUPFAM" id="SSF88946">
    <property type="entry name" value="Sigma2 domain of RNA polymerase sigma factors"/>
    <property type="match status" value="1"/>
</dbReference>
<dbReference type="PANTHER" id="PTHR30385">
    <property type="entry name" value="SIGMA FACTOR F FLAGELLAR"/>
    <property type="match status" value="1"/>
</dbReference>
<dbReference type="GO" id="GO:0006352">
    <property type="term" value="P:DNA-templated transcription initiation"/>
    <property type="evidence" value="ECO:0007669"/>
    <property type="project" value="InterPro"/>
</dbReference>
<feature type="domain" description="RNA polymerase sigma-70 region 4" evidence="7">
    <location>
        <begin position="208"/>
        <end position="256"/>
    </location>
</feature>
<dbReference type="Gene3D" id="1.10.10.10">
    <property type="entry name" value="Winged helix-like DNA-binding domain superfamily/Winged helix DNA-binding domain"/>
    <property type="match status" value="2"/>
</dbReference>
<dbReference type="Gene3D" id="1.20.120.1810">
    <property type="match status" value="1"/>
</dbReference>
<accession>A0A6N7Y2C9</accession>
<gene>
    <name evidence="8" type="ORF">FYJ83_14250</name>
</gene>
<keyword evidence="9" id="KW-1185">Reference proteome</keyword>
<dbReference type="RefSeq" id="WP_154441622.1">
    <property type="nucleotide sequence ID" value="NZ_JAHLPJ010000001.1"/>
</dbReference>
<dbReference type="SUPFAM" id="SSF88659">
    <property type="entry name" value="Sigma3 and sigma4 domains of RNA polymerase sigma factors"/>
    <property type="match status" value="2"/>
</dbReference>
<evidence type="ECO:0000256" key="4">
    <source>
        <dbReference type="ARBA" id="ARBA00023163"/>
    </source>
</evidence>
<dbReference type="NCBIfam" id="TIGR02937">
    <property type="entry name" value="sigma70-ECF"/>
    <property type="match status" value="1"/>
</dbReference>
<keyword evidence="4" id="KW-0804">Transcription</keyword>
<dbReference type="InterPro" id="IPR007624">
    <property type="entry name" value="RNA_pol_sigma70_r3"/>
</dbReference>
<evidence type="ECO:0000313" key="9">
    <source>
        <dbReference type="Proteomes" id="UP000469523"/>
    </source>
</evidence>
<dbReference type="InterPro" id="IPR013324">
    <property type="entry name" value="RNA_pol_sigma_r3/r4-like"/>
</dbReference>
<comment type="caution">
    <text evidence="8">The sequence shown here is derived from an EMBL/GenBank/DDBJ whole genome shotgun (WGS) entry which is preliminary data.</text>
</comment>
<evidence type="ECO:0000259" key="5">
    <source>
        <dbReference type="Pfam" id="PF04539"/>
    </source>
</evidence>
<dbReference type="InterPro" id="IPR036388">
    <property type="entry name" value="WH-like_DNA-bd_sf"/>
</dbReference>
<protein>
    <submittedName>
        <fullName evidence="8">SigB/SigF/SigG family RNA polymerase sigma factor</fullName>
    </submittedName>
</protein>
<dbReference type="PANTHER" id="PTHR30385:SF4">
    <property type="entry name" value="RNA POLYMERASE SIGMA-E FACTOR"/>
    <property type="match status" value="1"/>
</dbReference>
<dbReference type="EMBL" id="VUNQ01000038">
    <property type="protein sequence ID" value="MSU02618.1"/>
    <property type="molecule type" value="Genomic_DNA"/>
</dbReference>
<dbReference type="InterPro" id="IPR007630">
    <property type="entry name" value="RNA_pol_sigma70_r4"/>
</dbReference>
<dbReference type="Pfam" id="PF04542">
    <property type="entry name" value="Sigma70_r2"/>
    <property type="match status" value="1"/>
</dbReference>
<sequence>MTSKSQEERETKNLKDKMEIKELFKAYSETKDKDIRNKLIEKHIYIAEILSKKYANRGIEYDDIYQVACIGLIYAIDRYNIEKGYEFSSFATPTIIGEIKKYFRDKGWTIRVPRRIQELSKKINNAKVLLSQQLQRSPTIEDIANYLNYTEEEILEAMEASKVYTPQSLDVTYDSNSEDKDVNLADLIGEEDEYFSKIENNDFLTRTMEKLNDVEKQILIERYFNKKTQVSIAKDLEISQMTVSRIEKRVLEKLRKEVDKIMM</sequence>
<dbReference type="AlphaFoldDB" id="A0A6N7Y2C9"/>
<proteinExistence type="predicted"/>
<name>A0A6N7Y2C9_9FIRM</name>
<organism evidence="8 9">
    <name type="scientific">Tissierella pigra</name>
    <dbReference type="NCBI Taxonomy" id="2607614"/>
    <lineage>
        <taxon>Bacteria</taxon>
        <taxon>Bacillati</taxon>
        <taxon>Bacillota</taxon>
        <taxon>Tissierellia</taxon>
        <taxon>Tissierellales</taxon>
        <taxon>Tissierellaceae</taxon>
        <taxon>Tissierella</taxon>
    </lineage>
</organism>
<evidence type="ECO:0000259" key="7">
    <source>
        <dbReference type="Pfam" id="PF04545"/>
    </source>
</evidence>
<dbReference type="InterPro" id="IPR013325">
    <property type="entry name" value="RNA_pol_sigma_r2"/>
</dbReference>
<dbReference type="GO" id="GO:0003677">
    <property type="term" value="F:DNA binding"/>
    <property type="evidence" value="ECO:0007669"/>
    <property type="project" value="UniProtKB-KW"/>
</dbReference>
<dbReference type="Pfam" id="PF04539">
    <property type="entry name" value="Sigma70_r3"/>
    <property type="match status" value="1"/>
</dbReference>
<dbReference type="NCBIfam" id="TIGR02980">
    <property type="entry name" value="SigBFG"/>
    <property type="match status" value="1"/>
</dbReference>
<evidence type="ECO:0000256" key="2">
    <source>
        <dbReference type="ARBA" id="ARBA00023082"/>
    </source>
</evidence>
<dbReference type="InterPro" id="IPR014322">
    <property type="entry name" value="RNA_pol_sigma-B/F/G"/>
</dbReference>
<reference evidence="8 9" key="1">
    <citation type="submission" date="2019-09" db="EMBL/GenBank/DDBJ databases">
        <title>In-depth cultivation of the pig gut microbiome towards novel bacterial diversity and tailored functional studies.</title>
        <authorList>
            <person name="Wylensek D."/>
            <person name="Hitch T.C.A."/>
            <person name="Clavel T."/>
        </authorList>
    </citation>
    <scope>NUCLEOTIDE SEQUENCE [LARGE SCALE GENOMIC DNA]</scope>
    <source>
        <strain evidence="8 9">WCA3-693-APC-4?</strain>
    </source>
</reference>
<keyword evidence="3" id="KW-0238">DNA-binding</keyword>
<feature type="domain" description="RNA polymerase sigma-70 region 3" evidence="5">
    <location>
        <begin position="118"/>
        <end position="186"/>
    </location>
</feature>
<evidence type="ECO:0000259" key="6">
    <source>
        <dbReference type="Pfam" id="PF04542"/>
    </source>
</evidence>
<dbReference type="GO" id="GO:0016987">
    <property type="term" value="F:sigma factor activity"/>
    <property type="evidence" value="ECO:0007669"/>
    <property type="project" value="UniProtKB-KW"/>
</dbReference>